<name>Q23DC1_TETTS</name>
<gene>
    <name evidence="17" type="ORF">TTHERM_00047700</name>
</gene>
<dbReference type="PANTHER" id="PTHR21646:SF24">
    <property type="entry name" value="UBIQUITIN CARBOXYL-TERMINAL HYDROLASE"/>
    <property type="match status" value="1"/>
</dbReference>
<dbReference type="AlphaFoldDB" id="Q23DC1"/>
<dbReference type="PROSITE" id="PS00972">
    <property type="entry name" value="USP_1"/>
    <property type="match status" value="1"/>
</dbReference>
<evidence type="ECO:0000256" key="1">
    <source>
        <dbReference type="ARBA" id="ARBA00000707"/>
    </source>
</evidence>
<dbReference type="Pfam" id="PF00443">
    <property type="entry name" value="UCH"/>
    <property type="match status" value="1"/>
</dbReference>
<dbReference type="PROSITE" id="PS50235">
    <property type="entry name" value="USP_3"/>
    <property type="match status" value="1"/>
</dbReference>
<dbReference type="PROSITE" id="PS01360">
    <property type="entry name" value="ZF_MYND_1"/>
    <property type="match status" value="1"/>
</dbReference>
<feature type="region of interest" description="Disordered" evidence="13">
    <location>
        <begin position="1043"/>
        <end position="1074"/>
    </location>
</feature>
<feature type="coiled-coil region" evidence="12">
    <location>
        <begin position="71"/>
        <end position="98"/>
    </location>
</feature>
<dbReference type="GO" id="GO:0004843">
    <property type="term" value="F:cysteine-type deubiquitinase activity"/>
    <property type="evidence" value="ECO:0007669"/>
    <property type="project" value="UniProtKB-EC"/>
</dbReference>
<evidence type="ECO:0000259" key="15">
    <source>
        <dbReference type="PROSITE" id="PS50865"/>
    </source>
</evidence>
<dbReference type="OrthoDB" id="265776at2759"/>
<dbReference type="InterPro" id="IPR035927">
    <property type="entry name" value="DUSP-like_sf"/>
</dbReference>
<dbReference type="HOGENOM" id="CLU_001060_7_1_1"/>
<evidence type="ECO:0000256" key="3">
    <source>
        <dbReference type="ARBA" id="ARBA00012759"/>
    </source>
</evidence>
<evidence type="ECO:0000256" key="10">
    <source>
        <dbReference type="ARBA" id="ARBA00022833"/>
    </source>
</evidence>
<organism evidence="17 18">
    <name type="scientific">Tetrahymena thermophila (strain SB210)</name>
    <dbReference type="NCBI Taxonomy" id="312017"/>
    <lineage>
        <taxon>Eukaryota</taxon>
        <taxon>Sar</taxon>
        <taxon>Alveolata</taxon>
        <taxon>Ciliophora</taxon>
        <taxon>Intramacronucleata</taxon>
        <taxon>Oligohymenophorea</taxon>
        <taxon>Hymenostomatida</taxon>
        <taxon>Tetrahymenina</taxon>
        <taxon>Tetrahymenidae</taxon>
        <taxon>Tetrahymena</taxon>
    </lineage>
</organism>
<evidence type="ECO:0000256" key="5">
    <source>
        <dbReference type="ARBA" id="ARBA00022723"/>
    </source>
</evidence>
<evidence type="ECO:0000256" key="8">
    <source>
        <dbReference type="ARBA" id="ARBA00022801"/>
    </source>
</evidence>
<dbReference type="InterPro" id="IPR018200">
    <property type="entry name" value="USP_CS"/>
</dbReference>
<comment type="catalytic activity">
    <reaction evidence="1">
        <text>Thiol-dependent hydrolysis of ester, thioester, amide, peptide and isopeptide bonds formed by the C-terminal Gly of ubiquitin (a 76-residue protein attached to proteins as an intracellular targeting signal).</text>
        <dbReference type="EC" id="3.4.19.12"/>
    </reaction>
</comment>
<protein>
    <recommendedName>
        <fullName evidence="3">ubiquitinyl hydrolase 1</fullName>
        <ecNumber evidence="3">3.4.19.12</ecNumber>
    </recommendedName>
</protein>
<dbReference type="KEGG" id="tet:TTHERM_00047700"/>
<evidence type="ECO:0000256" key="11">
    <source>
        <dbReference type="PROSITE-ProRule" id="PRU00134"/>
    </source>
</evidence>
<dbReference type="PROSITE" id="PS00973">
    <property type="entry name" value="USP_2"/>
    <property type="match status" value="1"/>
</dbReference>
<sequence>MSHQENFQGIEEGVSAAAPHQHQSSENSMEQEEHKDNIVLDQGAAAAGVIIEANNSGDMEEENHILEEGEQADTENQIINEELNLEEKTQEQEAVKEQLVNQALKFKELWEKFNQDFESSPSSTYFVLSSHWLRYWKKHVSYDRVIKGKEPIYEHFAKHGDKLENANKDLIQTTVDQSSDQYYEFSELNEDGSTIILKPQLQEIQDYAIVDKDIVNLLSENYLNFQVIPRRAFKRPDGKKGIEIYYRKVNLIILNHSLLKDIDGGRAKSFTCKQIQLFSKENQEELKHFLVPIIKRHQYNQAYGYQNQPQNINLQTIRLWKLKENDTIEKVFQQLFEATRRFTSFEYKLKSPIVFIERNNNNTVEELNIEEDSTIFVEVQRQNGWTLKLEGEPDEDQCEFCRNYKVLKFECKCQKVKYCSDSCKFKDQEYHARVCDKAGEDSEDEQEQPYKFENDSVRGLCGLQNLGNTCFMNSALQCMSNTIPLTIYFLKKIYLQEINEQNVLGTQGKLAKQYAKFIKNLWTGNQRTFSPIALKMAVARLQSMFSGYQQHDSQEFLSYILDGLHEDLNRVKVKKYTESIDSNGRPDQVVAKESWLNHLKRNQSIIVDLMQGQFKSKVTCPDCSKESITFDPFLTCSLPIPNKEIKVISMYLIFANNRKTAIEVKYTYEPDQSKQQTIKDLKEYIQKTYQTSSNLILYSLTFDRVKDQFDDETPLENVRKTFKEPQKNALMIEYDVDIHDENKMKVFFTFTRLKEEMYMARRLVKSNFTFIRPFIIEKKANKKDVHLALFEYLKPIFLRNSKPDSEFAIDAEKLKLDELYEKYILNVENPPYRLLVETDAQDYIERPCTWCNQQKCKNCPVQYNDDEDPMEDFSKRSKSHYHSFRFECFVDQTTDFGRMINSLHSLDHSSQNNDSNTSASHNLDAKTNIYDCLKLFEQPERLGEDNEWYCPECKKHQKAQKQIVIYRAPDILILHLKRFKGSSGLFKSKLTKVVDFPIQGLDMTDFVIEKETPQSYYEQDADYFKDIHINPQKVEQNHIDESFKQSQPTQDEIDQENNKNHETNHSPSNNEEINIEEEQKNNDSKMEQEGDNKNDKRLFYDLYAITNHYGSLGFGHYTAYAQNNNRWFCFDDSCVRDVTPDQLVSEASYILFYKRRK</sequence>
<dbReference type="GeneID" id="7839743"/>
<dbReference type="PANTHER" id="PTHR21646">
    <property type="entry name" value="UBIQUITIN CARBOXYL-TERMINAL HYDROLASE"/>
    <property type="match status" value="1"/>
</dbReference>
<accession>Q23DC1</accession>
<dbReference type="SUPFAM" id="SSF54001">
    <property type="entry name" value="Cysteine proteinases"/>
    <property type="match status" value="1"/>
</dbReference>
<evidence type="ECO:0000256" key="9">
    <source>
        <dbReference type="ARBA" id="ARBA00022807"/>
    </source>
</evidence>
<dbReference type="InterPro" id="IPR006615">
    <property type="entry name" value="Pept_C19_DUSP"/>
</dbReference>
<evidence type="ECO:0000256" key="2">
    <source>
        <dbReference type="ARBA" id="ARBA00009085"/>
    </source>
</evidence>
<dbReference type="Gene3D" id="3.30.2230.10">
    <property type="entry name" value="DUSP-like"/>
    <property type="match status" value="1"/>
</dbReference>
<dbReference type="eggNOG" id="KOG1870">
    <property type="taxonomic scope" value="Eukaryota"/>
</dbReference>
<evidence type="ECO:0000259" key="16">
    <source>
        <dbReference type="PROSITE" id="PS51283"/>
    </source>
</evidence>
<evidence type="ECO:0000256" key="12">
    <source>
        <dbReference type="SAM" id="Coils"/>
    </source>
</evidence>
<keyword evidence="6 11" id="KW-0863">Zinc-finger</keyword>
<dbReference type="PROSITE" id="PS51283">
    <property type="entry name" value="DUSP"/>
    <property type="match status" value="1"/>
</dbReference>
<evidence type="ECO:0000256" key="13">
    <source>
        <dbReference type="SAM" id="MobiDB-lite"/>
    </source>
</evidence>
<dbReference type="GO" id="GO:0016579">
    <property type="term" value="P:protein deubiquitination"/>
    <property type="evidence" value="ECO:0007669"/>
    <property type="project" value="InterPro"/>
</dbReference>
<evidence type="ECO:0000313" key="18">
    <source>
        <dbReference type="Proteomes" id="UP000009168"/>
    </source>
</evidence>
<keyword evidence="10" id="KW-0862">Zinc</keyword>
<keyword evidence="7" id="KW-0833">Ubl conjugation pathway</keyword>
<dbReference type="Pfam" id="PF06337">
    <property type="entry name" value="DUSP"/>
    <property type="match status" value="1"/>
</dbReference>
<feature type="domain" description="MYND-type" evidence="15">
    <location>
        <begin position="398"/>
        <end position="435"/>
    </location>
</feature>
<dbReference type="InterPro" id="IPR050185">
    <property type="entry name" value="Ub_carboxyl-term_hydrolase"/>
</dbReference>
<evidence type="ECO:0000259" key="14">
    <source>
        <dbReference type="PROSITE" id="PS50235"/>
    </source>
</evidence>
<dbReference type="InParanoid" id="Q23DC1"/>
<dbReference type="Proteomes" id="UP000009168">
    <property type="component" value="Unassembled WGS sequence"/>
</dbReference>
<keyword evidence="4" id="KW-0645">Protease</keyword>
<dbReference type="STRING" id="312017.Q23DC1"/>
<proteinExistence type="inferred from homology"/>
<feature type="region of interest" description="Disordered" evidence="13">
    <location>
        <begin position="1"/>
        <end position="34"/>
    </location>
</feature>
<dbReference type="GO" id="GO:0006508">
    <property type="term" value="P:proteolysis"/>
    <property type="evidence" value="ECO:0007669"/>
    <property type="project" value="UniProtKB-KW"/>
</dbReference>
<evidence type="ECO:0000256" key="7">
    <source>
        <dbReference type="ARBA" id="ARBA00022786"/>
    </source>
</evidence>
<dbReference type="InterPro" id="IPR028889">
    <property type="entry name" value="USP"/>
</dbReference>
<keyword evidence="18" id="KW-1185">Reference proteome</keyword>
<feature type="domain" description="DUSP" evidence="16">
    <location>
        <begin position="87"/>
        <end position="233"/>
    </location>
</feature>
<dbReference type="EMBL" id="GG662712">
    <property type="protein sequence ID" value="EAR94414.2"/>
    <property type="molecule type" value="Genomic_DNA"/>
</dbReference>
<evidence type="ECO:0000313" key="17">
    <source>
        <dbReference type="EMBL" id="EAR94414.2"/>
    </source>
</evidence>
<reference evidence="18" key="1">
    <citation type="journal article" date="2006" name="PLoS Biol.">
        <title>Macronuclear genome sequence of the ciliate Tetrahymena thermophila, a model eukaryote.</title>
        <authorList>
            <person name="Eisen J.A."/>
            <person name="Coyne R.S."/>
            <person name="Wu M."/>
            <person name="Wu D."/>
            <person name="Thiagarajan M."/>
            <person name="Wortman J.R."/>
            <person name="Badger J.H."/>
            <person name="Ren Q."/>
            <person name="Amedeo P."/>
            <person name="Jones K.M."/>
            <person name="Tallon L.J."/>
            <person name="Delcher A.L."/>
            <person name="Salzberg S.L."/>
            <person name="Silva J.C."/>
            <person name="Haas B.J."/>
            <person name="Majoros W.H."/>
            <person name="Farzad M."/>
            <person name="Carlton J.M."/>
            <person name="Smith R.K. Jr."/>
            <person name="Garg J."/>
            <person name="Pearlman R.E."/>
            <person name="Karrer K.M."/>
            <person name="Sun L."/>
            <person name="Manning G."/>
            <person name="Elde N.C."/>
            <person name="Turkewitz A.P."/>
            <person name="Asai D.J."/>
            <person name="Wilkes D.E."/>
            <person name="Wang Y."/>
            <person name="Cai H."/>
            <person name="Collins K."/>
            <person name="Stewart B.A."/>
            <person name="Lee S.R."/>
            <person name="Wilamowska K."/>
            <person name="Weinberg Z."/>
            <person name="Ruzzo W.L."/>
            <person name="Wloga D."/>
            <person name="Gaertig J."/>
            <person name="Frankel J."/>
            <person name="Tsao C.-C."/>
            <person name="Gorovsky M.A."/>
            <person name="Keeling P.J."/>
            <person name="Waller R.F."/>
            <person name="Patron N.J."/>
            <person name="Cherry J.M."/>
            <person name="Stover N.A."/>
            <person name="Krieger C.J."/>
            <person name="del Toro C."/>
            <person name="Ryder H.F."/>
            <person name="Williamson S.C."/>
            <person name="Barbeau R.A."/>
            <person name="Hamilton E.P."/>
            <person name="Orias E."/>
        </authorList>
    </citation>
    <scope>NUCLEOTIDE SEQUENCE [LARGE SCALE GENOMIC DNA]</scope>
    <source>
        <strain evidence="18">SB210</strain>
    </source>
</reference>
<evidence type="ECO:0000256" key="6">
    <source>
        <dbReference type="ARBA" id="ARBA00022771"/>
    </source>
</evidence>
<dbReference type="Gene3D" id="3.90.70.10">
    <property type="entry name" value="Cysteine proteinases"/>
    <property type="match status" value="2"/>
</dbReference>
<dbReference type="InterPro" id="IPR001394">
    <property type="entry name" value="Peptidase_C19_UCH"/>
</dbReference>
<comment type="similarity">
    <text evidence="2">Belongs to the peptidase C19 family.</text>
</comment>
<dbReference type="SUPFAM" id="SSF143791">
    <property type="entry name" value="DUSP-like"/>
    <property type="match status" value="1"/>
</dbReference>
<keyword evidence="12" id="KW-0175">Coiled coil</keyword>
<feature type="domain" description="USP" evidence="14">
    <location>
        <begin position="461"/>
        <end position="1156"/>
    </location>
</feature>
<keyword evidence="9" id="KW-0788">Thiol protease</keyword>
<evidence type="ECO:0000256" key="4">
    <source>
        <dbReference type="ARBA" id="ARBA00022670"/>
    </source>
</evidence>
<dbReference type="InterPro" id="IPR038765">
    <property type="entry name" value="Papain-like_cys_pep_sf"/>
</dbReference>
<dbReference type="GO" id="GO:0008270">
    <property type="term" value="F:zinc ion binding"/>
    <property type="evidence" value="ECO:0007669"/>
    <property type="project" value="UniProtKB-KW"/>
</dbReference>
<dbReference type="RefSeq" id="XP_001014765.2">
    <property type="nucleotide sequence ID" value="XM_001014765.3"/>
</dbReference>
<dbReference type="EC" id="3.4.19.12" evidence="3"/>
<keyword evidence="8 17" id="KW-0378">Hydrolase</keyword>
<dbReference type="PROSITE" id="PS50865">
    <property type="entry name" value="ZF_MYND_2"/>
    <property type="match status" value="1"/>
</dbReference>
<dbReference type="InterPro" id="IPR002893">
    <property type="entry name" value="Znf_MYND"/>
</dbReference>
<keyword evidence="5" id="KW-0479">Metal-binding</keyword>